<dbReference type="Pfam" id="PF02782">
    <property type="entry name" value="FGGY_C"/>
    <property type="match status" value="1"/>
</dbReference>
<name>A0A6L9S6Z3_9ACTN</name>
<keyword evidence="2" id="KW-0859">Xylose metabolism</keyword>
<evidence type="ECO:0008006" key="9">
    <source>
        <dbReference type="Google" id="ProtNLM"/>
    </source>
</evidence>
<feature type="domain" description="Carbohydrate kinase FGGY N-terminal" evidence="5">
    <location>
        <begin position="20"/>
        <end position="266"/>
    </location>
</feature>
<protein>
    <recommendedName>
        <fullName evidence="9">Carbohydrate kinase</fullName>
    </recommendedName>
</protein>
<dbReference type="PANTHER" id="PTHR43095:SF5">
    <property type="entry name" value="XYLULOSE KINASE"/>
    <property type="match status" value="1"/>
</dbReference>
<dbReference type="InterPro" id="IPR018485">
    <property type="entry name" value="FGGY_C"/>
</dbReference>
<evidence type="ECO:0000313" key="7">
    <source>
        <dbReference type="EMBL" id="NEE00936.1"/>
    </source>
</evidence>
<dbReference type="AlphaFoldDB" id="A0A6L9S6Z3"/>
<dbReference type="GO" id="GO:0016301">
    <property type="term" value="F:kinase activity"/>
    <property type="evidence" value="ECO:0007669"/>
    <property type="project" value="UniProtKB-KW"/>
</dbReference>
<keyword evidence="3" id="KW-0808">Transferase</keyword>
<keyword evidence="8" id="KW-1185">Reference proteome</keyword>
<dbReference type="GO" id="GO:0042732">
    <property type="term" value="P:D-xylose metabolic process"/>
    <property type="evidence" value="ECO:0007669"/>
    <property type="project" value="UniProtKB-KW"/>
</dbReference>
<evidence type="ECO:0000259" key="6">
    <source>
        <dbReference type="Pfam" id="PF02782"/>
    </source>
</evidence>
<dbReference type="Pfam" id="PF00370">
    <property type="entry name" value="FGGY_N"/>
    <property type="match status" value="1"/>
</dbReference>
<dbReference type="Gene3D" id="3.30.420.40">
    <property type="match status" value="2"/>
</dbReference>
<keyword evidence="4" id="KW-0418">Kinase</keyword>
<dbReference type="InterPro" id="IPR050406">
    <property type="entry name" value="FGGY_Carb_Kinase"/>
</dbReference>
<dbReference type="EMBL" id="JAAGOA010000007">
    <property type="protein sequence ID" value="NEE00936.1"/>
    <property type="molecule type" value="Genomic_DNA"/>
</dbReference>
<comment type="similarity">
    <text evidence="1">Belongs to the FGGY kinase family.</text>
</comment>
<evidence type="ECO:0000256" key="4">
    <source>
        <dbReference type="ARBA" id="ARBA00022777"/>
    </source>
</evidence>
<dbReference type="PANTHER" id="PTHR43095">
    <property type="entry name" value="SUGAR KINASE"/>
    <property type="match status" value="1"/>
</dbReference>
<dbReference type="InterPro" id="IPR000577">
    <property type="entry name" value="Carb_kinase_FGGY"/>
</dbReference>
<organism evidence="7 8">
    <name type="scientific">Phytoactinopolyspora halotolerans</name>
    <dbReference type="NCBI Taxonomy" id="1981512"/>
    <lineage>
        <taxon>Bacteria</taxon>
        <taxon>Bacillati</taxon>
        <taxon>Actinomycetota</taxon>
        <taxon>Actinomycetes</taxon>
        <taxon>Jiangellales</taxon>
        <taxon>Jiangellaceae</taxon>
        <taxon>Phytoactinopolyspora</taxon>
    </lineage>
</organism>
<comment type="caution">
    <text evidence="7">The sequence shown here is derived from an EMBL/GenBank/DDBJ whole genome shotgun (WGS) entry which is preliminary data.</text>
</comment>
<dbReference type="RefSeq" id="WP_163737585.1">
    <property type="nucleotide sequence ID" value="NZ_JAAGOA010000007.1"/>
</dbReference>
<gene>
    <name evidence="7" type="ORF">G1H10_12240</name>
</gene>
<dbReference type="Proteomes" id="UP000475214">
    <property type="component" value="Unassembled WGS sequence"/>
</dbReference>
<proteinExistence type="inferred from homology"/>
<evidence type="ECO:0000313" key="8">
    <source>
        <dbReference type="Proteomes" id="UP000475214"/>
    </source>
</evidence>
<dbReference type="CDD" id="cd07773">
    <property type="entry name" value="ASKHA_NBD_FGGY_FK"/>
    <property type="match status" value="1"/>
</dbReference>
<dbReference type="InterPro" id="IPR018484">
    <property type="entry name" value="FGGY_N"/>
</dbReference>
<evidence type="ECO:0000256" key="1">
    <source>
        <dbReference type="ARBA" id="ARBA00009156"/>
    </source>
</evidence>
<accession>A0A6L9S6Z3</accession>
<evidence type="ECO:0000259" key="5">
    <source>
        <dbReference type="Pfam" id="PF00370"/>
    </source>
</evidence>
<feature type="domain" description="Carbohydrate kinase FGGY C-terminal" evidence="6">
    <location>
        <begin position="369"/>
        <end position="457"/>
    </location>
</feature>
<keyword evidence="2" id="KW-0119">Carbohydrate metabolism</keyword>
<dbReference type="SUPFAM" id="SSF53067">
    <property type="entry name" value="Actin-like ATPase domain"/>
    <property type="match status" value="2"/>
</dbReference>
<evidence type="ECO:0000256" key="2">
    <source>
        <dbReference type="ARBA" id="ARBA00022629"/>
    </source>
</evidence>
<sequence>MDQNGARSVSLPQPVSRDVLLGLDVGTTTCKAMVMDPDGRCRGLGQVATPWRTTATGAEAPARRILAAVVEAASSAIAEAESGGDGPVHVAGIGVTGLAEAGVPLGADAEPLAPVFAWYDERGAELVGDLERDIGVRTFAAVTGLKLSGRPSIIKYRWMVREEDMGGRGVRWLSVPEWVAYELGGAQVTEPSLAGRTGFFDVLGGSPAPELLDWAKAPDHLFADIAIAGEATGRVTPARARDLGVPALAGAVTTVCGHDHLVAGIGVGATRSSDLLDSCGTSEAMVRILDRRIPREQVEDAVMRGISVGRHVGGDRLQVMTGLRSGIGLWRFLKLMGRDTTDLTELDHQALSVRPRSDGPAVEGIWTERAVLTNIGYEPSAAEIWRAAIEAVQRRAVEVKEMLETVAGPTGRIVATGGGLRSVAVQVLKREILGAYVMPDVQEAGARGAAVFAAVAAGVAKRVEDLAPSG</sequence>
<dbReference type="PIRSF" id="PIRSF000538">
    <property type="entry name" value="GlpK"/>
    <property type="match status" value="1"/>
</dbReference>
<reference evidence="7 8" key="1">
    <citation type="submission" date="2020-02" db="EMBL/GenBank/DDBJ databases">
        <authorList>
            <person name="Li X.-J."/>
            <person name="Han X.-M."/>
        </authorList>
    </citation>
    <scope>NUCLEOTIDE SEQUENCE [LARGE SCALE GENOMIC DNA]</scope>
    <source>
        <strain evidence="7 8">CCTCC AB 2017055</strain>
    </source>
</reference>
<evidence type="ECO:0000256" key="3">
    <source>
        <dbReference type="ARBA" id="ARBA00022679"/>
    </source>
</evidence>
<dbReference type="InterPro" id="IPR043129">
    <property type="entry name" value="ATPase_NBD"/>
</dbReference>